<evidence type="ECO:0000313" key="1">
    <source>
        <dbReference type="EMBL" id="OAB38330.1"/>
    </source>
</evidence>
<proteinExistence type="predicted"/>
<dbReference type="InterPro" id="IPR050275">
    <property type="entry name" value="PGM_Phosphatase"/>
</dbReference>
<dbReference type="InterPro" id="IPR013078">
    <property type="entry name" value="His_Pase_superF_clade-1"/>
</dbReference>
<dbReference type="GO" id="GO:0016791">
    <property type="term" value="F:phosphatase activity"/>
    <property type="evidence" value="ECO:0007669"/>
    <property type="project" value="TreeGrafter"/>
</dbReference>
<dbReference type="PANTHER" id="PTHR48100:SF59">
    <property type="entry name" value="ADENOSYLCOBALAMIN_ALPHA-RIBAZOLE PHOSPHATASE"/>
    <property type="match status" value="1"/>
</dbReference>
<keyword evidence="2" id="KW-1185">Reference proteome</keyword>
<evidence type="ECO:0000313" key="2">
    <source>
        <dbReference type="Proteomes" id="UP000076967"/>
    </source>
</evidence>
<name>A0A168HMC8_9BACL</name>
<reference evidence="1 2" key="1">
    <citation type="submission" date="2016-03" db="EMBL/GenBank/DDBJ databases">
        <title>Draft genome sequence of Paenibacillus glacialis DSM 22343.</title>
        <authorList>
            <person name="Shin S.-K."/>
            <person name="Yi H."/>
        </authorList>
    </citation>
    <scope>NUCLEOTIDE SEQUENCE [LARGE SCALE GENOMIC DNA]</scope>
    <source>
        <strain evidence="1 2">DSM 22343</strain>
    </source>
</reference>
<dbReference type="STRING" id="494026.PGLA_19715"/>
<dbReference type="AlphaFoldDB" id="A0A168HMC8"/>
<dbReference type="EMBL" id="LVJH01000048">
    <property type="protein sequence ID" value="OAB38330.1"/>
    <property type="molecule type" value="Genomic_DNA"/>
</dbReference>
<dbReference type="Pfam" id="PF00300">
    <property type="entry name" value="His_Phos_1"/>
    <property type="match status" value="1"/>
</dbReference>
<dbReference type="Proteomes" id="UP000076967">
    <property type="component" value="Unassembled WGS sequence"/>
</dbReference>
<organism evidence="1 2">
    <name type="scientific">Paenibacillus glacialis</name>
    <dbReference type="NCBI Taxonomy" id="494026"/>
    <lineage>
        <taxon>Bacteria</taxon>
        <taxon>Bacillati</taxon>
        <taxon>Bacillota</taxon>
        <taxon>Bacilli</taxon>
        <taxon>Bacillales</taxon>
        <taxon>Paenibacillaceae</taxon>
        <taxon>Paenibacillus</taxon>
    </lineage>
</organism>
<dbReference type="PANTHER" id="PTHR48100">
    <property type="entry name" value="BROAD-SPECIFICITY PHOSPHATASE YOR283W-RELATED"/>
    <property type="match status" value="1"/>
</dbReference>
<dbReference type="GO" id="GO:0005737">
    <property type="term" value="C:cytoplasm"/>
    <property type="evidence" value="ECO:0007669"/>
    <property type="project" value="TreeGrafter"/>
</dbReference>
<gene>
    <name evidence="1" type="ORF">PGLA_19715</name>
</gene>
<dbReference type="InterPro" id="IPR029033">
    <property type="entry name" value="His_PPase_superfam"/>
</dbReference>
<protein>
    <submittedName>
        <fullName evidence="1">Phosphoglycerate mutase</fullName>
    </submittedName>
</protein>
<dbReference type="CDD" id="cd07067">
    <property type="entry name" value="HP_PGM_like"/>
    <property type="match status" value="1"/>
</dbReference>
<dbReference type="SUPFAM" id="SSF53254">
    <property type="entry name" value="Phosphoglycerate mutase-like"/>
    <property type="match status" value="1"/>
</dbReference>
<dbReference type="OrthoDB" id="2185101at2"/>
<comment type="caution">
    <text evidence="1">The sequence shown here is derived from an EMBL/GenBank/DDBJ whole genome shotgun (WGS) entry which is preliminary data.</text>
</comment>
<accession>A0A168HMC8</accession>
<sequence length="197" mass="22946">MEVTTFIYFVRHAESIYVEGTESSRSLSEKGMADALTIKDILKTEEIDYFISSPYERSIETIRPTAIEYLKDIKIEEDLRERNIGKFSSISFKEAKCQVYADIHYAFPQGESSLIAQKRSVKVMEDILETYEGKKIVIGTHGDIMTLMMNHFDKQYGFNFWESTSMPDIYKLRFEEKRLKNSTRIWESLLEEGNGIS</sequence>
<dbReference type="Gene3D" id="3.40.50.1240">
    <property type="entry name" value="Phosphoglycerate mutase-like"/>
    <property type="match status" value="1"/>
</dbReference>